<dbReference type="NCBIfam" id="NF006045">
    <property type="entry name" value="PRK08190.1"/>
    <property type="match status" value="1"/>
</dbReference>
<dbReference type="AlphaFoldDB" id="A8RJM0"/>
<dbReference type="InterPro" id="IPR012147">
    <property type="entry name" value="P_Ac_Bu_trans"/>
</dbReference>
<protein>
    <recommendedName>
        <fullName evidence="4">Phosphate acetyl/butaryl transferase domain-containing protein</fullName>
    </recommendedName>
</protein>
<dbReference type="Proteomes" id="UP000005396">
    <property type="component" value="Unassembled WGS sequence"/>
</dbReference>
<dbReference type="Pfam" id="PF01515">
    <property type="entry name" value="PTA_PTB"/>
    <property type="match status" value="1"/>
</dbReference>
<keyword evidence="2" id="KW-0808">Transferase</keyword>
<name>A8RJM0_ENTBW</name>
<reference evidence="5 6" key="1">
    <citation type="submission" date="2007-08" db="EMBL/GenBank/DDBJ databases">
        <authorList>
            <person name="Fulton L."/>
            <person name="Clifton S."/>
            <person name="Fulton B."/>
            <person name="Xu J."/>
            <person name="Minx P."/>
            <person name="Pepin K.H."/>
            <person name="Johnson M."/>
            <person name="Thiruvilangam P."/>
            <person name="Bhonagiri V."/>
            <person name="Nash W.E."/>
            <person name="Mardis E.R."/>
            <person name="Wilson R.K."/>
        </authorList>
    </citation>
    <scope>NUCLEOTIDE SEQUENCE [LARGE SCALE GENOMIC DNA]</scope>
    <source>
        <strain evidence="6">ATCC BAA-613 / DSM 15670 / CCUG 46953 / JCM 12243 / WAL 16351</strain>
    </source>
</reference>
<evidence type="ECO:0000256" key="1">
    <source>
        <dbReference type="ARBA" id="ARBA00005656"/>
    </source>
</evidence>
<dbReference type="PANTHER" id="PTHR43356">
    <property type="entry name" value="PHOSPHATE ACETYLTRANSFERASE"/>
    <property type="match status" value="1"/>
</dbReference>
<dbReference type="InterPro" id="IPR050500">
    <property type="entry name" value="Phos_Acetyltrans/Butyryltrans"/>
</dbReference>
<sequence length="305" mass="32308">MIKTLGDVLRTAAQSRPLVMAVAAAQDEAVLTAVHLAAEHGLVKPLLVGDKTGIIHIAQKAGIELELGDVIDVPDKESACMKAAELVRDKKADVLMKGMVDTGLIMRAVLDKENNLRKSPVISHVAVMQVPGFDRLFYVTDSAMNIAPTLEQKAAILKNAVEVAHALENEMPRAAVLCAVEKVNPKMPCTLDAKELARQNKQGDIPGCLVDGPLALDNAVSIEAAKHKGVDSPVAGRADILLVPDIEAGNMLNKAMEYFAGADKAGVMMGAKVPIILTSRAASPQSKLYSIALGVLIASKTKELF</sequence>
<proteinExistence type="inferred from homology"/>
<dbReference type="PaxDb" id="411902-CLOBOL_00955"/>
<evidence type="ECO:0000256" key="2">
    <source>
        <dbReference type="ARBA" id="ARBA00022679"/>
    </source>
</evidence>
<dbReference type="HOGENOM" id="CLU_056531_0_0_9"/>
<evidence type="ECO:0000256" key="3">
    <source>
        <dbReference type="ARBA" id="ARBA00023315"/>
    </source>
</evidence>
<feature type="domain" description="Phosphate acetyl/butaryl transferase" evidence="4">
    <location>
        <begin position="79"/>
        <end position="293"/>
    </location>
</feature>
<comment type="similarity">
    <text evidence="1">Belongs to the phosphate acetyltransferase and butyryltransferase family.</text>
</comment>
<dbReference type="PANTHER" id="PTHR43356:SF2">
    <property type="entry name" value="PHOSPHATE ACETYLTRANSFERASE"/>
    <property type="match status" value="1"/>
</dbReference>
<keyword evidence="3" id="KW-0012">Acyltransferase</keyword>
<dbReference type="eggNOG" id="COG0280">
    <property type="taxonomic scope" value="Bacteria"/>
</dbReference>
<reference evidence="5 6" key="2">
    <citation type="submission" date="2007-09" db="EMBL/GenBank/DDBJ databases">
        <title>Draft genome sequence of Clostridium bolteae (ATCC BAA-613).</title>
        <authorList>
            <person name="Sudarsanam P."/>
            <person name="Ley R."/>
            <person name="Guruge J."/>
            <person name="Turnbaugh P.J."/>
            <person name="Mahowald M."/>
            <person name="Liep D."/>
            <person name="Gordon J."/>
        </authorList>
    </citation>
    <scope>NUCLEOTIDE SEQUENCE [LARGE SCALE GENOMIC DNA]</scope>
    <source>
        <strain evidence="6">ATCC BAA-613 / DSM 15670 / CCUG 46953 / JCM 12243 / WAL 16351</strain>
    </source>
</reference>
<comment type="caution">
    <text evidence="5">The sequence shown here is derived from an EMBL/GenBank/DDBJ whole genome shotgun (WGS) entry which is preliminary data.</text>
</comment>
<dbReference type="EMBL" id="ABCC02000011">
    <property type="protein sequence ID" value="EDP18593.1"/>
    <property type="molecule type" value="Genomic_DNA"/>
</dbReference>
<gene>
    <name evidence="5" type="ORF">CLOBOL_00955</name>
</gene>
<accession>A8RJM0</accession>
<organism evidence="5 6">
    <name type="scientific">Enterocloster bolteae (strain ATCC BAA-613 / DSM 15670 / CCUG 46953 / JCM 12243 / WAL 16351)</name>
    <name type="common">Clostridium bolteae</name>
    <dbReference type="NCBI Taxonomy" id="411902"/>
    <lineage>
        <taxon>Bacteria</taxon>
        <taxon>Bacillati</taxon>
        <taxon>Bacillota</taxon>
        <taxon>Clostridia</taxon>
        <taxon>Lachnospirales</taxon>
        <taxon>Lachnospiraceae</taxon>
        <taxon>Enterocloster</taxon>
    </lineage>
</organism>
<evidence type="ECO:0000259" key="4">
    <source>
        <dbReference type="Pfam" id="PF01515"/>
    </source>
</evidence>
<dbReference type="RefSeq" id="WP_002568636.1">
    <property type="nucleotide sequence ID" value="NZ_DS480671.1"/>
</dbReference>
<dbReference type="SUPFAM" id="SSF53659">
    <property type="entry name" value="Isocitrate/Isopropylmalate dehydrogenase-like"/>
    <property type="match status" value="1"/>
</dbReference>
<evidence type="ECO:0000313" key="5">
    <source>
        <dbReference type="EMBL" id="EDP18593.1"/>
    </source>
</evidence>
<evidence type="ECO:0000313" key="6">
    <source>
        <dbReference type="Proteomes" id="UP000005396"/>
    </source>
</evidence>
<dbReference type="GO" id="GO:0016746">
    <property type="term" value="F:acyltransferase activity"/>
    <property type="evidence" value="ECO:0007669"/>
    <property type="project" value="UniProtKB-KW"/>
</dbReference>
<dbReference type="InterPro" id="IPR002505">
    <property type="entry name" value="PTA_PTB"/>
</dbReference>
<dbReference type="PIRSF" id="PIRSF000428">
    <property type="entry name" value="P_Ac_trans"/>
    <property type="match status" value="1"/>
</dbReference>
<dbReference type="Gene3D" id="3.40.718.10">
    <property type="entry name" value="Isopropylmalate Dehydrogenase"/>
    <property type="match status" value="1"/>
</dbReference>